<gene>
    <name evidence="2" type="ORF">Bxe_A3758</name>
</gene>
<dbReference type="EMBL" id="CP000270">
    <property type="protein sequence ID" value="ABE29234.1"/>
    <property type="molecule type" value="Genomic_DNA"/>
</dbReference>
<dbReference type="Proteomes" id="UP000001817">
    <property type="component" value="Chromosome 1"/>
</dbReference>
<evidence type="ECO:0000313" key="2">
    <source>
        <dbReference type="EMBL" id="ABE29234.1"/>
    </source>
</evidence>
<name>Q144K5_PARXL</name>
<feature type="compositionally biased region" description="Basic residues" evidence="1">
    <location>
        <begin position="63"/>
        <end position="75"/>
    </location>
</feature>
<keyword evidence="3" id="KW-1185">Reference proteome</keyword>
<dbReference type="STRING" id="266265.Bxe_A3758"/>
<dbReference type="AlphaFoldDB" id="Q144K5"/>
<evidence type="ECO:0000256" key="1">
    <source>
        <dbReference type="SAM" id="MobiDB-lite"/>
    </source>
</evidence>
<reference evidence="2 3" key="1">
    <citation type="journal article" date="2006" name="Proc. Natl. Acad. Sci. U.S.A.">
        <title>Burkholderia xenovorans LB400 harbors a multi-replicon, 9.73-Mbp genome shaped for versatility.</title>
        <authorList>
            <person name="Chain P.S."/>
            <person name="Denef V.J."/>
            <person name="Konstantinidis K.T."/>
            <person name="Vergez L.M."/>
            <person name="Agullo L."/>
            <person name="Reyes V.L."/>
            <person name="Hauser L."/>
            <person name="Cordova M."/>
            <person name="Gomez L."/>
            <person name="Gonzalez M."/>
            <person name="Land M."/>
            <person name="Lao V."/>
            <person name="Larimer F."/>
            <person name="LiPuma J.J."/>
            <person name="Mahenthiralingam E."/>
            <person name="Malfatti S.A."/>
            <person name="Marx C.J."/>
            <person name="Parnell J.J."/>
            <person name="Ramette A."/>
            <person name="Richardson P."/>
            <person name="Seeger M."/>
            <person name="Smith D."/>
            <person name="Spilker T."/>
            <person name="Sul W.J."/>
            <person name="Tsoi T.V."/>
            <person name="Ulrich L.E."/>
            <person name="Zhulin I.B."/>
            <person name="Tiedje J.M."/>
        </authorList>
    </citation>
    <scope>NUCLEOTIDE SEQUENCE [LARGE SCALE GENOMIC DNA]</scope>
    <source>
        <strain evidence="2 3">LB400</strain>
    </source>
</reference>
<accession>Q144K5</accession>
<organism evidence="2 3">
    <name type="scientific">Paraburkholderia xenovorans (strain LB400)</name>
    <dbReference type="NCBI Taxonomy" id="266265"/>
    <lineage>
        <taxon>Bacteria</taxon>
        <taxon>Pseudomonadati</taxon>
        <taxon>Pseudomonadota</taxon>
        <taxon>Betaproteobacteria</taxon>
        <taxon>Burkholderiales</taxon>
        <taxon>Burkholderiaceae</taxon>
        <taxon>Paraburkholderia</taxon>
    </lineage>
</organism>
<evidence type="ECO:0000313" key="3">
    <source>
        <dbReference type="Proteomes" id="UP000001817"/>
    </source>
</evidence>
<sequence length="87" mass="9575">MMKRTCTALFNNEPHASCRTIGVRLPQSLSITSCPVIAGAGPKPNKVVLVACMRKLLAYPQRHRKNRKAMGRIHPHGLTGKTVAHYS</sequence>
<dbReference type="KEGG" id="bxe:Bxe_A3758"/>
<proteinExistence type="predicted"/>
<feature type="region of interest" description="Disordered" evidence="1">
    <location>
        <begin position="63"/>
        <end position="87"/>
    </location>
</feature>
<protein>
    <submittedName>
        <fullName evidence="2">Uncharacterized protein</fullName>
    </submittedName>
</protein>